<gene>
    <name evidence="2" type="ORF">Q604_UNBC05538G0001</name>
</gene>
<organism evidence="2">
    <name type="scientific">human gut metagenome</name>
    <dbReference type="NCBI Taxonomy" id="408170"/>
    <lineage>
        <taxon>unclassified sequences</taxon>
        <taxon>metagenomes</taxon>
        <taxon>organismal metagenomes</taxon>
    </lineage>
</organism>
<reference evidence="2" key="1">
    <citation type="submission" date="2013-12" db="EMBL/GenBank/DDBJ databases">
        <title>A Varibaculum cambriense genome reconstructed from a premature infant gut community with otherwise low bacterial novelty that shifts toward anaerobic metabolism during the third week of life.</title>
        <authorList>
            <person name="Brown C.T."/>
            <person name="Sharon I."/>
            <person name="Thomas B.C."/>
            <person name="Castelle C.J."/>
            <person name="Morowitz M.J."/>
            <person name="Banfield J.F."/>
        </authorList>
    </citation>
    <scope>NUCLEOTIDE SEQUENCE</scope>
</reference>
<dbReference type="AlphaFoldDB" id="W1YDV7"/>
<keyword evidence="1" id="KW-0472">Membrane</keyword>
<dbReference type="InterPro" id="IPR008523">
    <property type="entry name" value="DUF805"/>
</dbReference>
<comment type="caution">
    <text evidence="2">The sequence shown here is derived from an EMBL/GenBank/DDBJ whole genome shotgun (WGS) entry which is preliminary data.</text>
</comment>
<feature type="transmembrane region" description="Helical" evidence="1">
    <location>
        <begin position="26"/>
        <end position="46"/>
    </location>
</feature>
<sequence length="80" mass="8857">LNYTDAFVLAIKTSAIFKGRGSRSEYWRFMAGMMMVQGTLGVVAILCKGIGLYNFESIIDTITLLVSLFFVIHQTTITDG</sequence>
<feature type="non-terminal residue" evidence="2">
    <location>
        <position position="80"/>
    </location>
</feature>
<keyword evidence="1" id="KW-1133">Transmembrane helix</keyword>
<name>W1YDV7_9ZZZZ</name>
<protein>
    <submittedName>
        <fullName evidence="2">Uncharacterized protein</fullName>
    </submittedName>
</protein>
<evidence type="ECO:0000256" key="1">
    <source>
        <dbReference type="SAM" id="Phobius"/>
    </source>
</evidence>
<feature type="transmembrane region" description="Helical" evidence="1">
    <location>
        <begin position="58"/>
        <end position="77"/>
    </location>
</feature>
<dbReference type="GO" id="GO:0016020">
    <property type="term" value="C:membrane"/>
    <property type="evidence" value="ECO:0007669"/>
    <property type="project" value="InterPro"/>
</dbReference>
<accession>W1YDV7</accession>
<dbReference type="EMBL" id="AZMM01005538">
    <property type="protein sequence ID" value="ETJ40561.1"/>
    <property type="molecule type" value="Genomic_DNA"/>
</dbReference>
<evidence type="ECO:0000313" key="2">
    <source>
        <dbReference type="EMBL" id="ETJ40561.1"/>
    </source>
</evidence>
<proteinExistence type="predicted"/>
<dbReference type="Pfam" id="PF05656">
    <property type="entry name" value="DUF805"/>
    <property type="match status" value="1"/>
</dbReference>
<feature type="non-terminal residue" evidence="2">
    <location>
        <position position="1"/>
    </location>
</feature>
<keyword evidence="1" id="KW-0812">Transmembrane</keyword>